<dbReference type="Gene3D" id="1.25.40.10">
    <property type="entry name" value="Tetratricopeptide repeat domain"/>
    <property type="match status" value="1"/>
</dbReference>
<keyword evidence="4 6" id="KW-0238">DNA-binding</keyword>
<keyword evidence="3" id="KW-0805">Transcription regulation</keyword>
<evidence type="ECO:0000256" key="1">
    <source>
        <dbReference type="ARBA" id="ARBA00005820"/>
    </source>
</evidence>
<dbReference type="Pfam" id="PF13191">
    <property type="entry name" value="AAA_16"/>
    <property type="match status" value="1"/>
</dbReference>
<proteinExistence type="inferred from homology"/>
<evidence type="ECO:0000256" key="3">
    <source>
        <dbReference type="ARBA" id="ARBA00023015"/>
    </source>
</evidence>
<comment type="similarity">
    <text evidence="1">Belongs to the AfsR/DnrI/RedD regulatory family.</text>
</comment>
<feature type="compositionally biased region" description="Basic residues" evidence="7">
    <location>
        <begin position="590"/>
        <end position="599"/>
    </location>
</feature>
<dbReference type="PANTHER" id="PTHR35807:SF1">
    <property type="entry name" value="TRANSCRIPTIONAL REGULATOR REDD"/>
    <property type="match status" value="1"/>
</dbReference>
<feature type="compositionally biased region" description="Low complexity" evidence="7">
    <location>
        <begin position="479"/>
        <end position="493"/>
    </location>
</feature>
<evidence type="ECO:0000256" key="4">
    <source>
        <dbReference type="ARBA" id="ARBA00023125"/>
    </source>
</evidence>
<dbReference type="InterPro" id="IPR001867">
    <property type="entry name" value="OmpR/PhoB-type_DNA-bd"/>
</dbReference>
<name>A0ABW2XBM2_9ACTN</name>
<feature type="region of interest" description="Disordered" evidence="7">
    <location>
        <begin position="590"/>
        <end position="669"/>
    </location>
</feature>
<dbReference type="SUPFAM" id="SSF52540">
    <property type="entry name" value="P-loop containing nucleoside triphosphate hydrolases"/>
    <property type="match status" value="1"/>
</dbReference>
<feature type="compositionally biased region" description="Low complexity" evidence="7">
    <location>
        <begin position="616"/>
        <end position="636"/>
    </location>
</feature>
<dbReference type="SMART" id="SM00862">
    <property type="entry name" value="Trans_reg_C"/>
    <property type="match status" value="1"/>
</dbReference>
<dbReference type="SMART" id="SM01043">
    <property type="entry name" value="BTAD"/>
    <property type="match status" value="1"/>
</dbReference>
<dbReference type="PROSITE" id="PS51755">
    <property type="entry name" value="OMPR_PHOB"/>
    <property type="match status" value="1"/>
</dbReference>
<comment type="caution">
    <text evidence="9">The sequence shown here is derived from an EMBL/GenBank/DDBJ whole genome shotgun (WGS) entry which is preliminary data.</text>
</comment>
<accession>A0ABW2XBM2</accession>
<dbReference type="Pfam" id="PF03704">
    <property type="entry name" value="BTAD"/>
    <property type="match status" value="1"/>
</dbReference>
<evidence type="ECO:0000256" key="5">
    <source>
        <dbReference type="ARBA" id="ARBA00023163"/>
    </source>
</evidence>
<gene>
    <name evidence="9" type="ORF">ACFQ2K_49300</name>
</gene>
<dbReference type="InterPro" id="IPR016032">
    <property type="entry name" value="Sig_transdc_resp-reg_C-effctor"/>
</dbReference>
<feature type="domain" description="OmpR/PhoB-type" evidence="8">
    <location>
        <begin position="1"/>
        <end position="90"/>
    </location>
</feature>
<feature type="region of interest" description="Disordered" evidence="7">
    <location>
        <begin position="471"/>
        <end position="493"/>
    </location>
</feature>
<keyword evidence="2" id="KW-0902">Two-component regulatory system</keyword>
<sequence length="669" mass="73252">MDFRILGPVEARRDGDWIALSGSKVHTVLAAMLLAHGRVVSDSRLGALLWGWDPPVTASAQIYTYMSRLRKLLGDEVEIVRRQPGYVLRAPGARIDVVEFERLDRLGREALRERRFADAQALLTEALGWWRGPALSNVTEFLLEAELPQLEEARMLALENRIEADLALGMHEQVTAELTGLVAEHPVRERLRAQLMTALYRCGRQADALQTYYEGRKVLVDQLGVDPGEALGATYQAVLGGELGLRGAGAARGRSDVPTMLPAAEDGFVGRSAELSLLTARLAAGTNRPRRLLVTGMAGVGKTALAVRAAEESAGHFPDGQLFAELCDQDGTPKDAGEVLVRLLRALGEPGLDGGSPRATDRDELVRLYRARTSGKRLLVVLDDAVGDLQVAPLLPASPQAAVLITSRARLARVTGADTVALAPLDDDESLAVLAAAAGAERLRDDPDSADDLVAYCGGCRWRLPWWGPGSRRGRRGRPAGSRPGSRIRRSGSPSCRSVIWMCAGRCCRRCGGWPPGARWRSGRCPVPVRSRSRPGTPRCVSRCRRTRPSGCWSRWWTPRCSTSRASIRRGCRCTGAMSWSCCTRHRSTRHRSTRRTRPPPRTTAPPRSGDRGGRKVAVVRAVTTFRGTRSTSGSRGRARGRWSRGPRSTRRRRRVRGAAGPRCRRRSR</sequence>
<evidence type="ECO:0000256" key="6">
    <source>
        <dbReference type="PROSITE-ProRule" id="PRU01091"/>
    </source>
</evidence>
<dbReference type="InterPro" id="IPR011990">
    <property type="entry name" value="TPR-like_helical_dom_sf"/>
</dbReference>
<keyword evidence="10" id="KW-1185">Reference proteome</keyword>
<reference evidence="10" key="1">
    <citation type="journal article" date="2019" name="Int. J. Syst. Evol. Microbiol.">
        <title>The Global Catalogue of Microorganisms (GCM) 10K type strain sequencing project: providing services to taxonomists for standard genome sequencing and annotation.</title>
        <authorList>
            <consortium name="The Broad Institute Genomics Platform"/>
            <consortium name="The Broad Institute Genome Sequencing Center for Infectious Disease"/>
            <person name="Wu L."/>
            <person name="Ma J."/>
        </authorList>
    </citation>
    <scope>NUCLEOTIDE SEQUENCE [LARGE SCALE GENOMIC DNA]</scope>
    <source>
        <strain evidence="10">JCM 12607</strain>
    </source>
</reference>
<keyword evidence="5" id="KW-0804">Transcription</keyword>
<dbReference type="InterPro" id="IPR051677">
    <property type="entry name" value="AfsR-DnrI-RedD_regulator"/>
</dbReference>
<feature type="DNA-binding region" description="OmpR/PhoB-type" evidence="6">
    <location>
        <begin position="1"/>
        <end position="90"/>
    </location>
</feature>
<dbReference type="SUPFAM" id="SSF48452">
    <property type="entry name" value="TPR-like"/>
    <property type="match status" value="1"/>
</dbReference>
<evidence type="ECO:0000313" key="10">
    <source>
        <dbReference type="Proteomes" id="UP001596915"/>
    </source>
</evidence>
<dbReference type="Proteomes" id="UP001596915">
    <property type="component" value="Unassembled WGS sequence"/>
</dbReference>
<evidence type="ECO:0000259" key="8">
    <source>
        <dbReference type="PROSITE" id="PS51755"/>
    </source>
</evidence>
<dbReference type="InterPro" id="IPR027417">
    <property type="entry name" value="P-loop_NTPase"/>
</dbReference>
<dbReference type="InterPro" id="IPR036388">
    <property type="entry name" value="WH-like_DNA-bd_sf"/>
</dbReference>
<dbReference type="EMBL" id="JBHTGL010000008">
    <property type="protein sequence ID" value="MFD0629430.1"/>
    <property type="molecule type" value="Genomic_DNA"/>
</dbReference>
<dbReference type="InterPro" id="IPR041664">
    <property type="entry name" value="AAA_16"/>
</dbReference>
<dbReference type="InterPro" id="IPR005158">
    <property type="entry name" value="BTAD"/>
</dbReference>
<protein>
    <submittedName>
        <fullName evidence="9">BTAD domain-containing putative transcriptional regulator</fullName>
    </submittedName>
</protein>
<dbReference type="PANTHER" id="PTHR35807">
    <property type="entry name" value="TRANSCRIPTIONAL REGULATOR REDD-RELATED"/>
    <property type="match status" value="1"/>
</dbReference>
<feature type="compositionally biased region" description="Basic residues" evidence="7">
    <location>
        <begin position="637"/>
        <end position="669"/>
    </location>
</feature>
<evidence type="ECO:0000256" key="2">
    <source>
        <dbReference type="ARBA" id="ARBA00023012"/>
    </source>
</evidence>
<evidence type="ECO:0000256" key="7">
    <source>
        <dbReference type="SAM" id="MobiDB-lite"/>
    </source>
</evidence>
<dbReference type="SUPFAM" id="SSF46894">
    <property type="entry name" value="C-terminal effector domain of the bipartite response regulators"/>
    <property type="match status" value="1"/>
</dbReference>
<dbReference type="CDD" id="cd15831">
    <property type="entry name" value="BTAD"/>
    <property type="match status" value="1"/>
</dbReference>
<dbReference type="Pfam" id="PF00486">
    <property type="entry name" value="Trans_reg_C"/>
    <property type="match status" value="1"/>
</dbReference>
<organism evidence="9 10">
    <name type="scientific">Streptomyces sanglieri</name>
    <dbReference type="NCBI Taxonomy" id="193460"/>
    <lineage>
        <taxon>Bacteria</taxon>
        <taxon>Bacillati</taxon>
        <taxon>Actinomycetota</taxon>
        <taxon>Actinomycetes</taxon>
        <taxon>Kitasatosporales</taxon>
        <taxon>Streptomycetaceae</taxon>
        <taxon>Streptomyces</taxon>
    </lineage>
</organism>
<dbReference type="Gene3D" id="1.10.10.10">
    <property type="entry name" value="Winged helix-like DNA-binding domain superfamily/Winged helix DNA-binding domain"/>
    <property type="match status" value="1"/>
</dbReference>
<evidence type="ECO:0000313" key="9">
    <source>
        <dbReference type="EMBL" id="MFD0629430.1"/>
    </source>
</evidence>
<dbReference type="Gene3D" id="3.40.50.300">
    <property type="entry name" value="P-loop containing nucleotide triphosphate hydrolases"/>
    <property type="match status" value="1"/>
</dbReference>